<evidence type="ECO:0000259" key="8">
    <source>
        <dbReference type="PROSITE" id="PS50112"/>
    </source>
</evidence>
<evidence type="ECO:0000259" key="7">
    <source>
        <dbReference type="PROSITE" id="PS50111"/>
    </source>
</evidence>
<evidence type="ECO:0000259" key="9">
    <source>
        <dbReference type="PROSITE" id="PS50113"/>
    </source>
</evidence>
<feature type="domain" description="T-SNARE coiled-coil homology" evidence="10">
    <location>
        <begin position="419"/>
        <end position="471"/>
    </location>
</feature>
<dbReference type="InterPro" id="IPR035965">
    <property type="entry name" value="PAS-like_dom_sf"/>
</dbReference>
<name>A0A1I5ELS0_9HYPH</name>
<evidence type="ECO:0000259" key="10">
    <source>
        <dbReference type="PROSITE" id="PS50192"/>
    </source>
</evidence>
<dbReference type="PROSITE" id="PS50112">
    <property type="entry name" value="PAS"/>
    <property type="match status" value="1"/>
</dbReference>
<dbReference type="PROSITE" id="PS50113">
    <property type="entry name" value="PAC"/>
    <property type="match status" value="2"/>
</dbReference>
<feature type="domain" description="PAC" evidence="9">
    <location>
        <begin position="82"/>
        <end position="134"/>
    </location>
</feature>
<dbReference type="PANTHER" id="PTHR32089">
    <property type="entry name" value="METHYL-ACCEPTING CHEMOTAXIS PROTEIN MCPB"/>
    <property type="match status" value="1"/>
</dbReference>
<proteinExistence type="inferred from homology"/>
<comment type="similarity">
    <text evidence="4">Belongs to the methyl-accepting chemotaxis (MCP) protein family.</text>
</comment>
<evidence type="ECO:0000256" key="3">
    <source>
        <dbReference type="ARBA" id="ARBA00023224"/>
    </source>
</evidence>
<dbReference type="InterPro" id="IPR000700">
    <property type="entry name" value="PAS-assoc_C"/>
</dbReference>
<gene>
    <name evidence="11" type="ORF">SAMN04488056_103227</name>
</gene>
<dbReference type="PROSITE" id="PS50192">
    <property type="entry name" value="T_SNARE"/>
    <property type="match status" value="1"/>
</dbReference>
<feature type="domain" description="PAC" evidence="9">
    <location>
        <begin position="204"/>
        <end position="256"/>
    </location>
</feature>
<keyword evidence="2" id="KW-0472">Membrane</keyword>
<dbReference type="GO" id="GO:0005886">
    <property type="term" value="C:plasma membrane"/>
    <property type="evidence" value="ECO:0007669"/>
    <property type="project" value="UniProtKB-SubCell"/>
</dbReference>
<dbReference type="Proteomes" id="UP000199236">
    <property type="component" value="Unassembled WGS sequence"/>
</dbReference>
<feature type="region of interest" description="Disordered" evidence="6">
    <location>
        <begin position="475"/>
        <end position="494"/>
    </location>
</feature>
<dbReference type="InterPro" id="IPR000014">
    <property type="entry name" value="PAS"/>
</dbReference>
<evidence type="ECO:0000313" key="11">
    <source>
        <dbReference type="EMBL" id="SFO12001.1"/>
    </source>
</evidence>
<feature type="compositionally biased region" description="Basic and acidic residues" evidence="6">
    <location>
        <begin position="484"/>
        <end position="494"/>
    </location>
</feature>
<evidence type="ECO:0000256" key="2">
    <source>
        <dbReference type="ARBA" id="ARBA00022519"/>
    </source>
</evidence>
<evidence type="ECO:0000256" key="6">
    <source>
        <dbReference type="SAM" id="MobiDB-lite"/>
    </source>
</evidence>
<sequence>MISIASNSSDKAKFDAIGRTQVIAEFSLEGTILDGNALFEKACGYSLDEIKGKNHSIFVPDTSNDKSADGALWSGLRQGLDQTGEYARIVKGGQSIWISGSYCVVKNRSGKPIKVVMLASDITEQKLHMLKLEGQSEALNRSQAVIEFDLTGTIRTANENFLQTLGYRLEEIQGKQHRMFVDADYAASNDYKQFWETLQAGKFHSGEFKRQAKDGHDVWIQATYTPIFDATGRPISVIKFATDITEMVEERLRRRAIQKQIDGNLNDIANTVSSTNEQAASAANAAVQASSSVQTVAAAAEELVASIEEISRQVNQATSVSDQAVSEATHSEAIMSGLSDDAQSIGDVIELIDSIAAQTNLLALNATIEAARAGEAGKGFAVVASEVKELASQTTKATENISARINSVQTSTAGAVSAIHAIKEVIQQVSTISSSIATAIEQQSAVTRDISGNMQTASIGVATITDNVETISQATAHMDNSTRSVREASRQLAQ</sequence>
<dbReference type="InterPro" id="IPR001610">
    <property type="entry name" value="PAC"/>
</dbReference>
<dbReference type="SMART" id="SM00086">
    <property type="entry name" value="PAC"/>
    <property type="match status" value="2"/>
</dbReference>
<dbReference type="SUPFAM" id="SSF58104">
    <property type="entry name" value="Methyl-accepting chemotaxis protein (MCP) signaling domain"/>
    <property type="match status" value="1"/>
</dbReference>
<feature type="domain" description="Methyl-accepting transducer" evidence="7">
    <location>
        <begin position="257"/>
        <end position="493"/>
    </location>
</feature>
<dbReference type="InterPro" id="IPR004090">
    <property type="entry name" value="Chemotax_Me-accpt_rcpt"/>
</dbReference>
<dbReference type="InterPro" id="IPR013655">
    <property type="entry name" value="PAS_fold_3"/>
</dbReference>
<dbReference type="PANTHER" id="PTHR32089:SF112">
    <property type="entry name" value="LYSOZYME-LIKE PROTEIN-RELATED"/>
    <property type="match status" value="1"/>
</dbReference>
<dbReference type="CDD" id="cd00130">
    <property type="entry name" value="PAS"/>
    <property type="match status" value="2"/>
</dbReference>
<keyword evidence="2" id="KW-1003">Cell membrane</keyword>
<dbReference type="NCBIfam" id="TIGR00229">
    <property type="entry name" value="sensory_box"/>
    <property type="match status" value="2"/>
</dbReference>
<comment type="subcellular location">
    <subcellularLocation>
        <location evidence="1">Cell inner membrane</location>
        <topology evidence="1">Multi-pass membrane protein</topology>
    </subcellularLocation>
</comment>
<dbReference type="AlphaFoldDB" id="A0A1I5ELS0"/>
<protein>
    <submittedName>
        <fullName evidence="11">Methyl-accepting chemotaxis sensory transducer with Pas/Pac sensor</fullName>
    </submittedName>
</protein>
<dbReference type="OrthoDB" id="9797364at2"/>
<dbReference type="PRINTS" id="PR00260">
    <property type="entry name" value="CHEMTRNSDUCR"/>
</dbReference>
<dbReference type="STRING" id="655353.SAMN04488056_103227"/>
<dbReference type="GO" id="GO:0004888">
    <property type="term" value="F:transmembrane signaling receptor activity"/>
    <property type="evidence" value="ECO:0007669"/>
    <property type="project" value="InterPro"/>
</dbReference>
<evidence type="ECO:0000313" key="12">
    <source>
        <dbReference type="Proteomes" id="UP000199236"/>
    </source>
</evidence>
<dbReference type="PROSITE" id="PS50111">
    <property type="entry name" value="CHEMOTAXIS_TRANSDUC_2"/>
    <property type="match status" value="1"/>
</dbReference>
<dbReference type="SMART" id="SM00283">
    <property type="entry name" value="MA"/>
    <property type="match status" value="1"/>
</dbReference>
<dbReference type="SUPFAM" id="SSF55785">
    <property type="entry name" value="PYP-like sensor domain (PAS domain)"/>
    <property type="match status" value="2"/>
</dbReference>
<keyword evidence="2" id="KW-0997">Cell inner membrane</keyword>
<evidence type="ECO:0000256" key="5">
    <source>
        <dbReference type="PROSITE-ProRule" id="PRU00284"/>
    </source>
</evidence>
<dbReference type="InterPro" id="IPR004089">
    <property type="entry name" value="MCPsignal_dom"/>
</dbReference>
<feature type="domain" description="PAS" evidence="8">
    <location>
        <begin position="145"/>
        <end position="176"/>
    </location>
</feature>
<keyword evidence="3 5" id="KW-0807">Transducer</keyword>
<keyword evidence="12" id="KW-1185">Reference proteome</keyword>
<dbReference type="Pfam" id="PF08447">
    <property type="entry name" value="PAS_3"/>
    <property type="match status" value="1"/>
</dbReference>
<dbReference type="Gene3D" id="3.30.450.20">
    <property type="entry name" value="PAS domain"/>
    <property type="match status" value="2"/>
</dbReference>
<reference evidence="11 12" key="1">
    <citation type="submission" date="2016-10" db="EMBL/GenBank/DDBJ databases">
        <authorList>
            <person name="de Groot N.N."/>
        </authorList>
    </citation>
    <scope>NUCLEOTIDE SEQUENCE [LARGE SCALE GENOMIC DNA]</scope>
    <source>
        <strain evidence="11 12">CGMCC 1.9157</strain>
    </source>
</reference>
<organism evidence="11 12">
    <name type="scientific">Cohaesibacter marisflavi</name>
    <dbReference type="NCBI Taxonomy" id="655353"/>
    <lineage>
        <taxon>Bacteria</taxon>
        <taxon>Pseudomonadati</taxon>
        <taxon>Pseudomonadota</taxon>
        <taxon>Alphaproteobacteria</taxon>
        <taxon>Hyphomicrobiales</taxon>
        <taxon>Cohaesibacteraceae</taxon>
    </lineage>
</organism>
<dbReference type="GO" id="GO:0007165">
    <property type="term" value="P:signal transduction"/>
    <property type="evidence" value="ECO:0007669"/>
    <property type="project" value="UniProtKB-KW"/>
</dbReference>
<dbReference type="Pfam" id="PF13426">
    <property type="entry name" value="PAS_9"/>
    <property type="match status" value="1"/>
</dbReference>
<dbReference type="InterPro" id="IPR000727">
    <property type="entry name" value="T_SNARE_dom"/>
</dbReference>
<dbReference type="GO" id="GO:0006935">
    <property type="term" value="P:chemotaxis"/>
    <property type="evidence" value="ECO:0007669"/>
    <property type="project" value="InterPro"/>
</dbReference>
<dbReference type="RefSeq" id="WP_090070847.1">
    <property type="nucleotide sequence ID" value="NZ_FOVR01000003.1"/>
</dbReference>
<evidence type="ECO:0000256" key="4">
    <source>
        <dbReference type="ARBA" id="ARBA00029447"/>
    </source>
</evidence>
<evidence type="ECO:0000256" key="1">
    <source>
        <dbReference type="ARBA" id="ARBA00004429"/>
    </source>
</evidence>
<dbReference type="EMBL" id="FOVR01000003">
    <property type="protein sequence ID" value="SFO12001.1"/>
    <property type="molecule type" value="Genomic_DNA"/>
</dbReference>
<dbReference type="Gene3D" id="1.10.287.950">
    <property type="entry name" value="Methyl-accepting chemotaxis protein"/>
    <property type="match status" value="1"/>
</dbReference>
<dbReference type="Pfam" id="PF00015">
    <property type="entry name" value="MCPsignal"/>
    <property type="match status" value="1"/>
</dbReference>
<accession>A0A1I5ELS0</accession>